<evidence type="ECO:0000313" key="1">
    <source>
        <dbReference type="EMBL" id="KAE9449601.1"/>
    </source>
</evidence>
<dbReference type="AlphaFoldDB" id="A0A6A4L1H1"/>
<protein>
    <submittedName>
        <fullName evidence="1">Uncharacterized protein</fullName>
    </submittedName>
</protein>
<feature type="non-terminal residue" evidence="1">
    <location>
        <position position="1"/>
    </location>
</feature>
<evidence type="ECO:0000313" key="2">
    <source>
        <dbReference type="Proteomes" id="UP000428333"/>
    </source>
</evidence>
<dbReference type="EMBL" id="QEFC01003156">
    <property type="protein sequence ID" value="KAE9449601.1"/>
    <property type="molecule type" value="Genomic_DNA"/>
</dbReference>
<keyword evidence="2" id="KW-1185">Reference proteome</keyword>
<dbReference type="Proteomes" id="UP000428333">
    <property type="component" value="Linkage Group LG11"/>
</dbReference>
<dbReference type="OrthoDB" id="602284at2759"/>
<reference evidence="1 2" key="1">
    <citation type="journal article" date="2019" name="Genome Biol. Evol.">
        <title>The Rhododendron genome and chromosomal organization provide insight into shared whole-genome duplications across the heath family (Ericaceae).</title>
        <authorList>
            <person name="Soza V.L."/>
            <person name="Lindsley D."/>
            <person name="Waalkes A."/>
            <person name="Ramage E."/>
            <person name="Patwardhan R.P."/>
            <person name="Burton J.N."/>
            <person name="Adey A."/>
            <person name="Kumar A."/>
            <person name="Qiu R."/>
            <person name="Shendure J."/>
            <person name="Hall B."/>
        </authorList>
    </citation>
    <scope>NUCLEOTIDE SEQUENCE [LARGE SCALE GENOMIC DNA]</scope>
    <source>
        <strain evidence="1">RSF 1966-606</strain>
    </source>
</reference>
<comment type="caution">
    <text evidence="1">The sequence shown here is derived from an EMBL/GenBank/DDBJ whole genome shotgun (WGS) entry which is preliminary data.</text>
</comment>
<name>A0A6A4L1H1_9ERIC</name>
<organism evidence="1 2">
    <name type="scientific">Rhododendron williamsianum</name>
    <dbReference type="NCBI Taxonomy" id="262921"/>
    <lineage>
        <taxon>Eukaryota</taxon>
        <taxon>Viridiplantae</taxon>
        <taxon>Streptophyta</taxon>
        <taxon>Embryophyta</taxon>
        <taxon>Tracheophyta</taxon>
        <taxon>Spermatophyta</taxon>
        <taxon>Magnoliopsida</taxon>
        <taxon>eudicotyledons</taxon>
        <taxon>Gunneridae</taxon>
        <taxon>Pentapetalae</taxon>
        <taxon>asterids</taxon>
        <taxon>Ericales</taxon>
        <taxon>Ericaceae</taxon>
        <taxon>Ericoideae</taxon>
        <taxon>Rhodoreae</taxon>
        <taxon>Rhododendron</taxon>
    </lineage>
</organism>
<sequence length="740" mass="82065">MPRQLDQASLDILRKISTRTVTKSLSGYVVCLAKEAPSQGTGNLSPSKRSAVSIISPSPVGSPRQGEAGIQGSESYPDVSLPFLASNRLTGGVWEKFVDLPNSPAAAVGFQFNLRNTPFWHLAAALTPLFSSNDCSFSCSTIPTVGRWKLRPFLAPPRSSIEMPWSIRYPASKGEKVEFLTSGFYRAFVAKMVCHGVFYRGLSWCGQEKGTSPLLEVQTGYQHVWISLGVVYVLTVLVCMGSSILGMYVEGPGVSEVLLTIQGLCCLSSAFVALEVRYSVRVCLVASLRRELHIKDSNLCKDVERKMVSKDRAGMGLCLRKIVFIHMKRYPSSLVLVSEPIKVCSSSFRDSPILFFCMAKALVEVAQEELATKLECTTLAMEKNNIGESLNDEEQTLIGSGAKTKLLLREYKEIIEVLNDNVNKDKHDLTRIMEVVREIVPLVASDCLASHLELFNSHFASLVNKSEEAEIRELIHMLVTSDQMGGGGDVASPGTMMQNAQLSWVKIRVLCPKFEYSKIVQGCFSCIGSGDAVITKKKDDEEHIHTIFEELTVKDLDLRTMRIRQLPKLCSYWNYEFGMKDITKVSIYVFHLPLPCKGPSTGLHTNGSLYREHNSLIRWYLDVAGQKNSKLYTFNGVALFLMWLLWRSLKALEEAHGVARPQKSRHAFSVDAMEPAYFDCGEPEAISSCCYQILEIISSCCLVCPNSLSEPLNLSMTDADSVGFILLLSICGCCSAEWRS</sequence>
<accession>A0A6A4L1H1</accession>
<gene>
    <name evidence="1" type="ORF">C3L33_18488</name>
</gene>
<proteinExistence type="predicted"/>